<evidence type="ECO:0000256" key="1">
    <source>
        <dbReference type="SAM" id="MobiDB-lite"/>
    </source>
</evidence>
<dbReference type="InterPro" id="IPR021401">
    <property type="entry name" value="DUF3040"/>
</dbReference>
<name>C4LI40_CORK4</name>
<keyword evidence="2" id="KW-0472">Membrane</keyword>
<keyword evidence="2" id="KW-1133">Transmembrane helix</keyword>
<dbReference type="EMBL" id="CP001620">
    <property type="protein sequence ID" value="ACR17495.1"/>
    <property type="molecule type" value="Genomic_DNA"/>
</dbReference>
<evidence type="ECO:0000313" key="4">
    <source>
        <dbReference type="Proteomes" id="UP000001473"/>
    </source>
</evidence>
<organism evidence="3 4">
    <name type="scientific">Corynebacterium kroppenstedtii (strain DSM 44385 / JCM 11950 / CIP 105744 / CCUG 35717)</name>
    <dbReference type="NCBI Taxonomy" id="645127"/>
    <lineage>
        <taxon>Bacteria</taxon>
        <taxon>Bacillati</taxon>
        <taxon>Actinomycetota</taxon>
        <taxon>Actinomycetes</taxon>
        <taxon>Mycobacteriales</taxon>
        <taxon>Corynebacteriaceae</taxon>
        <taxon>Corynebacterium</taxon>
    </lineage>
</organism>
<feature type="region of interest" description="Disordered" evidence="1">
    <location>
        <begin position="125"/>
        <end position="165"/>
    </location>
</feature>
<proteinExistence type="predicted"/>
<keyword evidence="4" id="KW-1185">Reference proteome</keyword>
<accession>C4LI40</accession>
<sequence>MGVHGGYNEVINGTVLTPVALCQVENGTFMENGGVVALSEQEQRVLDEIENALYQEDPDFGKNVGSIQRGGAFVKVVALLILGLVLLVGGIALSQASLWFVVMSVAGFLVMFAAGVIGLRGDRSSKLTVGDRSDKATKKQRKARKSSLSSRPGGMEENFRRRFER</sequence>
<reference evidence="3 4" key="1">
    <citation type="journal article" date="2008" name="J. Biotechnol.">
        <title>Ultrafast pyrosequencing of Corynebacterium kroppenstedtii DSM44385 revealed insights into the physiology of a lipophilic corynebacterium that lacks mycolic acids.</title>
        <authorList>
            <person name="Tauch A."/>
            <person name="Schneider J."/>
            <person name="Szczepanowski R."/>
            <person name="Tilker A."/>
            <person name="Viehoever P."/>
            <person name="Gartemann K.-H."/>
            <person name="Arnold W."/>
            <person name="Blom J."/>
            <person name="Brinkrolf K."/>
            <person name="Brune I."/>
            <person name="Goetker S."/>
            <person name="Weisshaar B."/>
            <person name="Goesmann A."/>
            <person name="Droege M."/>
            <person name="Puehler A."/>
        </authorList>
    </citation>
    <scope>NUCLEOTIDE SEQUENCE [LARGE SCALE GENOMIC DNA]</scope>
    <source>
        <strain evidence="4">DSM 44385 / JCM 11950 / CIP 105744 / CCUG 35717</strain>
    </source>
</reference>
<dbReference type="STRING" id="645127.ckrop_0736"/>
<dbReference type="Pfam" id="PF11239">
    <property type="entry name" value="DUF3040"/>
    <property type="match status" value="1"/>
</dbReference>
<dbReference type="KEGG" id="ckp:ckrop_0736"/>
<dbReference type="HOGENOM" id="CLU_133135_0_0_11"/>
<feature type="transmembrane region" description="Helical" evidence="2">
    <location>
        <begin position="72"/>
        <end position="92"/>
    </location>
</feature>
<feature type="transmembrane region" description="Helical" evidence="2">
    <location>
        <begin position="98"/>
        <end position="119"/>
    </location>
</feature>
<protein>
    <submittedName>
        <fullName evidence="3">Putative membrane protein</fullName>
    </submittedName>
</protein>
<dbReference type="eggNOG" id="ENOG5031JGA">
    <property type="taxonomic scope" value="Bacteria"/>
</dbReference>
<dbReference type="Proteomes" id="UP000001473">
    <property type="component" value="Chromosome"/>
</dbReference>
<evidence type="ECO:0000313" key="3">
    <source>
        <dbReference type="EMBL" id="ACR17495.1"/>
    </source>
</evidence>
<evidence type="ECO:0000256" key="2">
    <source>
        <dbReference type="SAM" id="Phobius"/>
    </source>
</evidence>
<keyword evidence="2" id="KW-0812">Transmembrane</keyword>
<gene>
    <name evidence="3" type="ordered locus">ckrop_0736</name>
</gene>
<dbReference type="AlphaFoldDB" id="C4LI40"/>
<feature type="compositionally biased region" description="Basic and acidic residues" evidence="1">
    <location>
        <begin position="125"/>
        <end position="137"/>
    </location>
</feature>